<evidence type="ECO:0000259" key="4">
    <source>
        <dbReference type="PROSITE" id="PS50132"/>
    </source>
</evidence>
<dbReference type="HOGENOM" id="CLU_002131_1_0_1"/>
<dbReference type="SUPFAM" id="SSF64268">
    <property type="entry name" value="PX domain"/>
    <property type="match status" value="1"/>
</dbReference>
<dbReference type="STRING" id="1076872.G8ZNK8"/>
<reference evidence="7 8" key="1">
    <citation type="journal article" date="2011" name="Proc. Natl. Acad. Sci. U.S.A.">
        <title>Evolutionary erosion of yeast sex chromosomes by mating-type switching accidents.</title>
        <authorList>
            <person name="Gordon J.L."/>
            <person name="Armisen D."/>
            <person name="Proux-Wera E."/>
            <person name="Oheigeartaigh S.S."/>
            <person name="Byrne K.P."/>
            <person name="Wolfe K.H."/>
        </authorList>
    </citation>
    <scope>NUCLEOTIDE SEQUENCE [LARGE SCALE GENOMIC DNA]</scope>
    <source>
        <strain evidence="8">ATCC 10662 / CBS 1146 / NBRC 0425 / NCYC 2629 / NRRL Y-866</strain>
    </source>
</reference>
<dbReference type="EMBL" id="HE616743">
    <property type="protein sequence ID" value="CCE90202.1"/>
    <property type="molecule type" value="Genomic_DNA"/>
</dbReference>
<protein>
    <recommendedName>
        <fullName evidence="9">PXA domain-containing protein</fullName>
    </recommendedName>
</protein>
<dbReference type="OrthoDB" id="120967at2759"/>
<dbReference type="InterPro" id="IPR001683">
    <property type="entry name" value="PX_dom"/>
</dbReference>
<dbReference type="eggNOG" id="KOG2101">
    <property type="taxonomic scope" value="Eukaryota"/>
</dbReference>
<evidence type="ECO:0000256" key="2">
    <source>
        <dbReference type="SAM" id="Coils"/>
    </source>
</evidence>
<feature type="coiled-coil region" evidence="2">
    <location>
        <begin position="694"/>
        <end position="721"/>
    </location>
</feature>
<dbReference type="GO" id="GO:1990854">
    <property type="term" value="P:vacuole-ER tethering"/>
    <property type="evidence" value="ECO:0007669"/>
    <property type="project" value="EnsemblFungi"/>
</dbReference>
<dbReference type="Pfam" id="PF00787">
    <property type="entry name" value="PX"/>
    <property type="match status" value="1"/>
</dbReference>
<feature type="domain" description="RGS" evidence="4">
    <location>
        <begin position="421"/>
        <end position="561"/>
    </location>
</feature>
<dbReference type="Pfam" id="PF02194">
    <property type="entry name" value="PXA"/>
    <property type="match status" value="1"/>
</dbReference>
<keyword evidence="3" id="KW-0472">Membrane</keyword>
<proteinExistence type="inferred from homology"/>
<comment type="similarity">
    <text evidence="1">Belongs to the sorting nexin family.</text>
</comment>
<evidence type="ECO:0000256" key="1">
    <source>
        <dbReference type="ARBA" id="ARBA00010883"/>
    </source>
</evidence>
<dbReference type="InterPro" id="IPR036305">
    <property type="entry name" value="RGS_sf"/>
</dbReference>
<dbReference type="SMART" id="SM00312">
    <property type="entry name" value="PX"/>
    <property type="match status" value="1"/>
</dbReference>
<evidence type="ECO:0000313" key="8">
    <source>
        <dbReference type="Proteomes" id="UP000005627"/>
    </source>
</evidence>
<evidence type="ECO:0000259" key="5">
    <source>
        <dbReference type="PROSITE" id="PS50195"/>
    </source>
</evidence>
<dbReference type="InterPro" id="IPR003114">
    <property type="entry name" value="Phox_assoc"/>
</dbReference>
<dbReference type="GO" id="GO:0071561">
    <property type="term" value="C:nucleus-vacuole junction"/>
    <property type="evidence" value="ECO:0007669"/>
    <property type="project" value="EnsemblFungi"/>
</dbReference>
<organism evidence="7 8">
    <name type="scientific">Torulaspora delbrueckii</name>
    <name type="common">Yeast</name>
    <name type="synonym">Candida colliculosa</name>
    <dbReference type="NCBI Taxonomy" id="4950"/>
    <lineage>
        <taxon>Eukaryota</taxon>
        <taxon>Fungi</taxon>
        <taxon>Dikarya</taxon>
        <taxon>Ascomycota</taxon>
        <taxon>Saccharomycotina</taxon>
        <taxon>Saccharomycetes</taxon>
        <taxon>Saccharomycetales</taxon>
        <taxon>Saccharomycetaceae</taxon>
        <taxon>Torulaspora</taxon>
    </lineage>
</organism>
<dbReference type="PANTHER" id="PTHR22775:SF3">
    <property type="entry name" value="SORTING NEXIN-13"/>
    <property type="match status" value="1"/>
</dbReference>
<dbReference type="PROSITE" id="PS50195">
    <property type="entry name" value="PX"/>
    <property type="match status" value="1"/>
</dbReference>
<dbReference type="Gene3D" id="3.30.1520.10">
    <property type="entry name" value="Phox-like domain"/>
    <property type="match status" value="1"/>
</dbReference>
<accession>G8ZNK8</accession>
<dbReference type="GO" id="GO:0000001">
    <property type="term" value="P:mitochondrion inheritance"/>
    <property type="evidence" value="ECO:0007669"/>
    <property type="project" value="EnsemblFungi"/>
</dbReference>
<dbReference type="GO" id="GO:0034727">
    <property type="term" value="P:piecemeal microautophagy of the nucleus"/>
    <property type="evidence" value="ECO:0007669"/>
    <property type="project" value="EnsemblFungi"/>
</dbReference>
<dbReference type="InParanoid" id="G8ZNK8"/>
<keyword evidence="8" id="KW-1185">Reference proteome</keyword>
<dbReference type="RefSeq" id="XP_003679413.1">
    <property type="nucleotide sequence ID" value="XM_003679365.1"/>
</dbReference>
<sequence>MLRNAYSLRPYCLAVALLLCLLSFKVVLVVIIGGVLTLCALLYLSVSSTFVAIDPLSPRKLKSHAQFLDSGSAPFNWNDTQFALSHPNIAQLIEEIVDLIVESYIMSWFQHIDVDSHSAFPIAVKKIVLEAIVKLQGSFDQVDEGKLIFLKLLPLLAKHFETFCVSKEAVVSDLMLEKSNSQNFDLQVAAEYNKVSKLHHSLSLRTTYLGRDVSRYMTAKVEQILPFLINEKELSSSYVSVLLRDVFASCILTPLIIKLSEADFWNVTLTSLSDKILEEQDQVHVIRKFLSKEVEQQENDLFSEADLKQNFDIERELSPGLSGPQFENYLRQISQLTSFEELQRARFLLITKLMRLKKEECLTKNLIEYRRRLILSLNLLQTRLRFVDPKTADDRSRQLNLNFTDADKAVHKFQVFMDTISLDDILKEQRCTVYFERYLNMKSSTRGLCYLRFWRIVETMKNPLEDGGEDVSVAIQPSEVAQLRDFACTFFQGEQLDNMTLLDAGLVTNITLFIKSSNYNTNSTFPLARRSILLLQSEARRALDRNFFQTFKMSKEFLNMLSNSDFTNTELYSKLVIDPQQGEERRKLRTAASLSSIRIFSSPGIDDALETLLTKRTAQRRHSLQQTIRNSLFGDEDSGVFNDALFEEEGDCYDETMSSALQSLEEDALSVSTTTGTANQNGSLKTLGKFSDNLADLKEDIAKLSMAIDQIEKQLELLDHLILKADLTNNQNQLKLLKKSKRALIRDLDAKELTKQQLMVQQNANSLYKKTKIAIKSYYMDSHYREHREVIYYLINVDHIHQGQATSWEIPRRFSEFYKLNSYLKKKYNSSMRSLIDKDSFPKKMKMSLKFHVSKSLLYQERTIKLERYLKELLNIPQICQDDMLRKFLTDNSAFNIVSTEREDLISDEQEQCNALEDSMSSHSSGRDFTPQLGVGADFKYKQLDNHPEEVLNMCENDWNCQEGYGSVINTQNKPIVKAICDFFILVFSLNKTNAGWLRGRAIITVLQQLLGSAIEKYAMESMKKLRSETHISRLLINLKLKMWPNGKLMQRKQIDNQRSEGELKRARADSLIMLQCLFTELFGKVVGLQNAQVAATNIHDMIQNSYLNANLLLEIMDLLFDELPLFENQKNKNGRSI</sequence>
<dbReference type="InterPro" id="IPR016137">
    <property type="entry name" value="RGS"/>
</dbReference>
<dbReference type="PANTHER" id="PTHR22775">
    <property type="entry name" value="SORTING NEXIN"/>
    <property type="match status" value="1"/>
</dbReference>
<feature type="domain" description="PXA" evidence="6">
    <location>
        <begin position="86"/>
        <end position="276"/>
    </location>
</feature>
<keyword evidence="2" id="KW-0175">Coiled coil</keyword>
<keyword evidence="3" id="KW-0812">Transmembrane</keyword>
<evidence type="ECO:0000256" key="3">
    <source>
        <dbReference type="SAM" id="Phobius"/>
    </source>
</evidence>
<dbReference type="GO" id="GO:0032266">
    <property type="term" value="F:phosphatidylinositol-3-phosphate binding"/>
    <property type="evidence" value="ECO:0007669"/>
    <property type="project" value="EnsemblFungi"/>
</dbReference>
<evidence type="ECO:0008006" key="9">
    <source>
        <dbReference type="Google" id="ProtNLM"/>
    </source>
</evidence>
<feature type="transmembrane region" description="Helical" evidence="3">
    <location>
        <begin position="12"/>
        <end position="44"/>
    </location>
</feature>
<evidence type="ECO:0000313" key="7">
    <source>
        <dbReference type="EMBL" id="CCE90202.1"/>
    </source>
</evidence>
<dbReference type="Proteomes" id="UP000005627">
    <property type="component" value="Chromosome 2"/>
</dbReference>
<dbReference type="SUPFAM" id="SSF48097">
    <property type="entry name" value="Regulator of G-protein signaling, RGS"/>
    <property type="match status" value="1"/>
</dbReference>
<feature type="domain" description="PX" evidence="5">
    <location>
        <begin position="771"/>
        <end position="896"/>
    </location>
</feature>
<dbReference type="FunCoup" id="G8ZNK8">
    <property type="interactions" value="55"/>
</dbReference>
<dbReference type="Pfam" id="PF08628">
    <property type="entry name" value="Nexin_C"/>
    <property type="match status" value="1"/>
</dbReference>
<dbReference type="PROSITE" id="PS50132">
    <property type="entry name" value="RGS"/>
    <property type="match status" value="1"/>
</dbReference>
<gene>
    <name evidence="7" type="primary">TDEL0B00730</name>
    <name evidence="7" type="ORF">TDEL_0B00730</name>
</gene>
<name>G8ZNK8_TORDE</name>
<dbReference type="SMART" id="SM00313">
    <property type="entry name" value="PXA"/>
    <property type="match status" value="1"/>
</dbReference>
<dbReference type="GeneID" id="11503412"/>
<evidence type="ECO:0000259" key="6">
    <source>
        <dbReference type="PROSITE" id="PS51207"/>
    </source>
</evidence>
<dbReference type="AlphaFoldDB" id="G8ZNK8"/>
<dbReference type="InterPro" id="IPR013937">
    <property type="entry name" value="Sorting_nexin_C"/>
</dbReference>
<dbReference type="KEGG" id="tdl:TDEL_0B00730"/>
<keyword evidence="3" id="KW-1133">Transmembrane helix</keyword>
<dbReference type="InterPro" id="IPR036871">
    <property type="entry name" value="PX_dom_sf"/>
</dbReference>
<dbReference type="PROSITE" id="PS51207">
    <property type="entry name" value="PXA"/>
    <property type="match status" value="1"/>
</dbReference>